<keyword evidence="1" id="KW-1133">Transmembrane helix</keyword>
<name>X6L9K6_RETFI</name>
<gene>
    <name evidence="2" type="ORF">RFI_39711</name>
</gene>
<accession>X6L9K6</accession>
<feature type="transmembrane region" description="Helical" evidence="1">
    <location>
        <begin position="123"/>
        <end position="141"/>
    </location>
</feature>
<reference evidence="2 3" key="1">
    <citation type="journal article" date="2013" name="Curr. Biol.">
        <title>The Genome of the Foraminiferan Reticulomyxa filosa.</title>
        <authorList>
            <person name="Glockner G."/>
            <person name="Hulsmann N."/>
            <person name="Schleicher M."/>
            <person name="Noegel A.A."/>
            <person name="Eichinger L."/>
            <person name="Gallinger C."/>
            <person name="Pawlowski J."/>
            <person name="Sierra R."/>
            <person name="Euteneuer U."/>
            <person name="Pillet L."/>
            <person name="Moustafa A."/>
            <person name="Platzer M."/>
            <person name="Groth M."/>
            <person name="Szafranski K."/>
            <person name="Schliwa M."/>
        </authorList>
    </citation>
    <scope>NUCLEOTIDE SEQUENCE [LARGE SCALE GENOMIC DNA]</scope>
</reference>
<proteinExistence type="predicted"/>
<sequence length="148" mass="17249">KPYPLIFTSNPQLNHQIQSKKPEIAKEFLGKDSCCNDIGYFTWPSLIRCDTNDLLNVPIAACYASFRVIVSNGNNNMSHNVKSNHQITSEDQKESKIEQFKISHVLEEWIGQYNKMRETRSLVLIRFYLFFLILFLKFVIFCKAGHKD</sequence>
<keyword evidence="1" id="KW-0812">Transmembrane</keyword>
<comment type="caution">
    <text evidence="2">The sequence shown here is derived from an EMBL/GenBank/DDBJ whole genome shotgun (WGS) entry which is preliminary data.</text>
</comment>
<dbReference type="EMBL" id="ASPP01048521">
    <property type="protein sequence ID" value="ETN97816.1"/>
    <property type="molecule type" value="Genomic_DNA"/>
</dbReference>
<keyword evidence="1" id="KW-0472">Membrane</keyword>
<keyword evidence="3" id="KW-1185">Reference proteome</keyword>
<feature type="non-terminal residue" evidence="2">
    <location>
        <position position="1"/>
    </location>
</feature>
<evidence type="ECO:0000313" key="3">
    <source>
        <dbReference type="Proteomes" id="UP000023152"/>
    </source>
</evidence>
<protein>
    <submittedName>
        <fullName evidence="2">Uncharacterized protein</fullName>
    </submittedName>
</protein>
<organism evidence="2 3">
    <name type="scientific">Reticulomyxa filosa</name>
    <dbReference type="NCBI Taxonomy" id="46433"/>
    <lineage>
        <taxon>Eukaryota</taxon>
        <taxon>Sar</taxon>
        <taxon>Rhizaria</taxon>
        <taxon>Retaria</taxon>
        <taxon>Foraminifera</taxon>
        <taxon>Monothalamids</taxon>
        <taxon>Reticulomyxidae</taxon>
        <taxon>Reticulomyxa</taxon>
    </lineage>
</organism>
<dbReference type="Proteomes" id="UP000023152">
    <property type="component" value="Unassembled WGS sequence"/>
</dbReference>
<evidence type="ECO:0000256" key="1">
    <source>
        <dbReference type="SAM" id="Phobius"/>
    </source>
</evidence>
<evidence type="ECO:0000313" key="2">
    <source>
        <dbReference type="EMBL" id="ETN97816.1"/>
    </source>
</evidence>
<dbReference type="AlphaFoldDB" id="X6L9K6"/>